<dbReference type="PANTHER" id="PTHR13423:SF2">
    <property type="entry name" value="OUT AT FIRST PROTEIN HOMOLOG"/>
    <property type="match status" value="1"/>
</dbReference>
<dbReference type="Pfam" id="PF14941">
    <property type="entry name" value="OAF_N"/>
    <property type="match status" value="1"/>
</dbReference>
<protein>
    <recommendedName>
        <fullName evidence="1">Out at first protein homolog</fullName>
    </recommendedName>
</protein>
<reference evidence="3 4" key="1">
    <citation type="submission" date="2022-01" db="EMBL/GenBank/DDBJ databases">
        <title>A high-quality chromosome-level genome assembly of rohu carp, Labeo rohita.</title>
        <authorList>
            <person name="Arick M.A. II"/>
            <person name="Hsu C.-Y."/>
            <person name="Magbanua Z."/>
            <person name="Pechanova O."/>
            <person name="Grover C."/>
            <person name="Miller E."/>
            <person name="Thrash A."/>
            <person name="Ezzel L."/>
            <person name="Alam S."/>
            <person name="Benzie J."/>
            <person name="Hamilton M."/>
            <person name="Karsi A."/>
            <person name="Lawrence M.L."/>
            <person name="Peterson D.G."/>
        </authorList>
    </citation>
    <scope>NUCLEOTIDE SEQUENCE [LARGE SCALE GENOMIC DNA]</scope>
    <source>
        <strain evidence="4">BAU-BD-2019</strain>
        <tissue evidence="3">Blood</tissue>
    </source>
</reference>
<proteinExistence type="predicted"/>
<dbReference type="EMBL" id="JACTAM010000015">
    <property type="protein sequence ID" value="KAI2656233.1"/>
    <property type="molecule type" value="Genomic_DNA"/>
</dbReference>
<evidence type="ECO:0000313" key="3">
    <source>
        <dbReference type="EMBL" id="KAI2656233.1"/>
    </source>
</evidence>
<keyword evidence="4" id="KW-1185">Reference proteome</keyword>
<dbReference type="InterPro" id="IPR026315">
    <property type="entry name" value="Oaf"/>
</dbReference>
<comment type="caution">
    <text evidence="3">The sequence shown here is derived from an EMBL/GenBank/DDBJ whole genome shotgun (WGS) entry which is preliminary data.</text>
</comment>
<evidence type="ECO:0000313" key="4">
    <source>
        <dbReference type="Proteomes" id="UP000830375"/>
    </source>
</evidence>
<name>A0ABQ8M367_LABRO</name>
<dbReference type="InterPro" id="IPR053894">
    <property type="entry name" value="OAF_N"/>
</dbReference>
<gene>
    <name evidence="3" type="ORF">H4Q32_013098</name>
</gene>
<evidence type="ECO:0000259" key="2">
    <source>
        <dbReference type="Pfam" id="PF14941"/>
    </source>
</evidence>
<dbReference type="PANTHER" id="PTHR13423">
    <property type="entry name" value="OUT AT FIRST"/>
    <property type="match status" value="1"/>
</dbReference>
<accession>A0ABQ8M367</accession>
<organism evidence="3 4">
    <name type="scientific">Labeo rohita</name>
    <name type="common">Indian major carp</name>
    <name type="synonym">Cyprinus rohita</name>
    <dbReference type="NCBI Taxonomy" id="84645"/>
    <lineage>
        <taxon>Eukaryota</taxon>
        <taxon>Metazoa</taxon>
        <taxon>Chordata</taxon>
        <taxon>Craniata</taxon>
        <taxon>Vertebrata</taxon>
        <taxon>Euteleostomi</taxon>
        <taxon>Actinopterygii</taxon>
        <taxon>Neopterygii</taxon>
        <taxon>Teleostei</taxon>
        <taxon>Ostariophysi</taxon>
        <taxon>Cypriniformes</taxon>
        <taxon>Cyprinidae</taxon>
        <taxon>Labeoninae</taxon>
        <taxon>Labeonini</taxon>
        <taxon>Labeo</taxon>
    </lineage>
</organism>
<evidence type="ECO:0000256" key="1">
    <source>
        <dbReference type="ARBA" id="ARBA00021639"/>
    </source>
</evidence>
<dbReference type="Proteomes" id="UP000830375">
    <property type="component" value="Unassembled WGS sequence"/>
</dbReference>
<feature type="domain" description="Out at first protein BRICHOS-like" evidence="2">
    <location>
        <begin position="7"/>
        <end position="110"/>
    </location>
</feature>
<sequence>MTECFSSQDVKIFRALILGELERGQSQYQALCFITRLNHNEIIPSESMARLRQKNPQAIRTAEEKRNTEMLSMNVAVNLTRTWQLSAHIHNMCSVAREAVYTREADVRHWLDRGKHAYCIP</sequence>